<name>A0A919KAN3_9ACTN</name>
<proteinExistence type="predicted"/>
<evidence type="ECO:0000313" key="2">
    <source>
        <dbReference type="Proteomes" id="UP000636960"/>
    </source>
</evidence>
<evidence type="ECO:0000313" key="1">
    <source>
        <dbReference type="EMBL" id="GIF01981.1"/>
    </source>
</evidence>
<reference evidence="1" key="1">
    <citation type="submission" date="2021-01" db="EMBL/GenBank/DDBJ databases">
        <title>Whole genome shotgun sequence of Actinoplanes rishiriensis NBRC 108556.</title>
        <authorList>
            <person name="Komaki H."/>
            <person name="Tamura T."/>
        </authorList>
    </citation>
    <scope>NUCLEOTIDE SEQUENCE</scope>
    <source>
        <strain evidence="1">NBRC 108556</strain>
    </source>
</reference>
<dbReference type="Proteomes" id="UP000636960">
    <property type="component" value="Unassembled WGS sequence"/>
</dbReference>
<dbReference type="AlphaFoldDB" id="A0A919KAN3"/>
<organism evidence="1 2">
    <name type="scientific">Paractinoplanes rishiriensis</name>
    <dbReference type="NCBI Taxonomy" id="1050105"/>
    <lineage>
        <taxon>Bacteria</taxon>
        <taxon>Bacillati</taxon>
        <taxon>Actinomycetota</taxon>
        <taxon>Actinomycetes</taxon>
        <taxon>Micromonosporales</taxon>
        <taxon>Micromonosporaceae</taxon>
        <taxon>Paractinoplanes</taxon>
    </lineage>
</organism>
<accession>A0A919KAN3</accession>
<protein>
    <submittedName>
        <fullName evidence="1">Uncharacterized protein</fullName>
    </submittedName>
</protein>
<sequence length="270" mass="29570">MAAAERAFQLITCEPRPLSLDCRGIPGLPEAEVPLGKLRRLLLHNDTSRETRDAVWRRLVVNARSGAPAWRVAAVGMATPGLRRMAGLLARNWHGDSSDRDSEMITGFLDRLADIDLNHSRIAGKLIDAGARAVKAVLERESTAEIVHTAATWSVPPRPTFDHPDWVLARAVAAGVIAPEEWELISQTRLEEQSLHSVAEQLAISTAIAAAWRRAAERKVAEAITDGELDRISLTEVMARMRRRAVHRRRLAATAMRQPTSGSTVAPATA</sequence>
<dbReference type="EMBL" id="BOMV01000116">
    <property type="protein sequence ID" value="GIF01981.1"/>
    <property type="molecule type" value="Genomic_DNA"/>
</dbReference>
<keyword evidence="2" id="KW-1185">Reference proteome</keyword>
<gene>
    <name evidence="1" type="ORF">Ari01nite_94450</name>
</gene>
<comment type="caution">
    <text evidence="1">The sequence shown here is derived from an EMBL/GenBank/DDBJ whole genome shotgun (WGS) entry which is preliminary data.</text>
</comment>